<dbReference type="EMBL" id="UHDK01000001">
    <property type="protein sequence ID" value="SUM31295.1"/>
    <property type="molecule type" value="Genomic_DNA"/>
</dbReference>
<reference evidence="1 2" key="1">
    <citation type="submission" date="2018-06" db="EMBL/GenBank/DDBJ databases">
        <authorList>
            <consortium name="Pathogen Informatics"/>
            <person name="Doyle S."/>
        </authorList>
    </citation>
    <scope>NUCLEOTIDE SEQUENCE [LARGE SCALE GENOMIC DNA]</scope>
    <source>
        <strain evidence="1 2">NCTC12195</strain>
    </source>
</reference>
<sequence length="52" mass="5711">MIIHVQNHQSYTGESVNVSISEATRNAIQQLAQDTGATDYMILFIIIYGAIA</sequence>
<evidence type="ECO:0000313" key="1">
    <source>
        <dbReference type="EMBL" id="SUM31295.1"/>
    </source>
</evidence>
<accession>A0A380FBL1</accession>
<proteinExistence type="predicted"/>
<dbReference type="AlphaFoldDB" id="A0A380FBL1"/>
<dbReference type="Proteomes" id="UP000255277">
    <property type="component" value="Unassembled WGS sequence"/>
</dbReference>
<evidence type="ECO:0000313" key="2">
    <source>
        <dbReference type="Proteomes" id="UP000255277"/>
    </source>
</evidence>
<name>A0A380FBL1_STAGA</name>
<protein>
    <submittedName>
        <fullName evidence="1">Uncharacterized protein</fullName>
    </submittedName>
</protein>
<gene>
    <name evidence="1" type="ORF">NCTC12195_00702</name>
</gene>
<organism evidence="1 2">
    <name type="scientific">Staphylococcus gallinarum</name>
    <dbReference type="NCBI Taxonomy" id="1293"/>
    <lineage>
        <taxon>Bacteria</taxon>
        <taxon>Bacillati</taxon>
        <taxon>Bacillota</taxon>
        <taxon>Bacilli</taxon>
        <taxon>Bacillales</taxon>
        <taxon>Staphylococcaceae</taxon>
        <taxon>Staphylococcus</taxon>
    </lineage>
</organism>